<evidence type="ECO:0000256" key="6">
    <source>
        <dbReference type="RuleBase" id="RU366058"/>
    </source>
</evidence>
<keyword evidence="9" id="KW-1185">Reference proteome</keyword>
<keyword evidence="4 6" id="KW-1133">Transmembrane helix</keyword>
<evidence type="ECO:0000256" key="3">
    <source>
        <dbReference type="ARBA" id="ARBA00022692"/>
    </source>
</evidence>
<feature type="transmembrane region" description="Helical" evidence="6">
    <location>
        <begin position="59"/>
        <end position="88"/>
    </location>
</feature>
<dbReference type="OrthoDB" id="7059021at2"/>
<comment type="caution">
    <text evidence="6">Lacks conserved residue(s) required for the propagation of feature annotation.</text>
</comment>
<evidence type="ECO:0000256" key="1">
    <source>
        <dbReference type="ARBA" id="ARBA00004651"/>
    </source>
</evidence>
<feature type="transmembrane region" description="Helical" evidence="6">
    <location>
        <begin position="21"/>
        <end position="39"/>
    </location>
</feature>
<dbReference type="PANTHER" id="PTHR12677">
    <property type="entry name" value="GOLGI APPARATUS MEMBRANE PROTEIN TVP38-RELATED"/>
    <property type="match status" value="1"/>
</dbReference>
<dbReference type="Pfam" id="PF09335">
    <property type="entry name" value="VTT_dom"/>
    <property type="match status" value="1"/>
</dbReference>
<dbReference type="InterPro" id="IPR032816">
    <property type="entry name" value="VTT_dom"/>
</dbReference>
<dbReference type="AlphaFoldDB" id="A0A916VIT5"/>
<dbReference type="GO" id="GO:0005886">
    <property type="term" value="C:plasma membrane"/>
    <property type="evidence" value="ECO:0007669"/>
    <property type="project" value="UniProtKB-SubCell"/>
</dbReference>
<organism evidence="8 9">
    <name type="scientific">Pseudohongiella nitratireducens</name>
    <dbReference type="NCBI Taxonomy" id="1768907"/>
    <lineage>
        <taxon>Bacteria</taxon>
        <taxon>Pseudomonadati</taxon>
        <taxon>Pseudomonadota</taxon>
        <taxon>Gammaproteobacteria</taxon>
        <taxon>Pseudomonadales</taxon>
        <taxon>Pseudohongiellaceae</taxon>
        <taxon>Pseudohongiella</taxon>
    </lineage>
</organism>
<name>A0A916VIT5_9GAMM</name>
<accession>A0A916VIT5</accession>
<comment type="subcellular location">
    <subcellularLocation>
        <location evidence="1 6">Cell membrane</location>
        <topology evidence="1 6">Multi-pass membrane protein</topology>
    </subcellularLocation>
</comment>
<dbReference type="InterPro" id="IPR015414">
    <property type="entry name" value="TMEM64"/>
</dbReference>
<evidence type="ECO:0000256" key="5">
    <source>
        <dbReference type="ARBA" id="ARBA00023136"/>
    </source>
</evidence>
<dbReference type="RefSeq" id="WP_068810799.1">
    <property type="nucleotide sequence ID" value="NZ_BMIY01000007.1"/>
</dbReference>
<dbReference type="PANTHER" id="PTHR12677:SF59">
    <property type="entry name" value="GOLGI APPARATUS MEMBRANE PROTEIN TVP38-RELATED"/>
    <property type="match status" value="1"/>
</dbReference>
<evidence type="ECO:0000313" key="8">
    <source>
        <dbReference type="EMBL" id="GFZ75660.1"/>
    </source>
</evidence>
<sequence>MTEKPYLSRKNQQPNLDRVHRIALFGWAVLITSCLYFYFFHPDLFSPQQIRNYFSDNLYLGLFVYFIISTLRGFTLIPSTPIVLAGVLVFPPLPLWVVNQLAVYSSSAIVYLMAREFQFDKFFHQRYPQQIEKLTRLLQQRELLVISVWGFAPFVPTDMIVYVCSILRIRLWKTLLGVSIGEGIICAIYIFGGSTGMNWFLDLAPNL</sequence>
<evidence type="ECO:0000259" key="7">
    <source>
        <dbReference type="Pfam" id="PF09335"/>
    </source>
</evidence>
<feature type="domain" description="VTT" evidence="7">
    <location>
        <begin position="77"/>
        <end position="194"/>
    </location>
</feature>
<keyword evidence="3 6" id="KW-0812">Transmembrane</keyword>
<protein>
    <recommendedName>
        <fullName evidence="6">TVP38/TMEM64 family membrane protein</fullName>
    </recommendedName>
</protein>
<feature type="transmembrane region" description="Helical" evidence="6">
    <location>
        <begin position="175"/>
        <end position="201"/>
    </location>
</feature>
<comment type="similarity">
    <text evidence="6">Belongs to the TVP38/TMEM64 family.</text>
</comment>
<evidence type="ECO:0000256" key="4">
    <source>
        <dbReference type="ARBA" id="ARBA00022989"/>
    </source>
</evidence>
<keyword evidence="5 6" id="KW-0472">Membrane</keyword>
<feature type="transmembrane region" description="Helical" evidence="6">
    <location>
        <begin position="143"/>
        <end position="163"/>
    </location>
</feature>
<gene>
    <name evidence="8" type="ORF">GCM10011403_17340</name>
</gene>
<reference evidence="8" key="1">
    <citation type="journal article" date="2014" name="Int. J. Syst. Evol. Microbiol.">
        <title>Complete genome sequence of Corynebacterium casei LMG S-19264T (=DSM 44701T), isolated from a smear-ripened cheese.</title>
        <authorList>
            <consortium name="US DOE Joint Genome Institute (JGI-PGF)"/>
            <person name="Walter F."/>
            <person name="Albersmeier A."/>
            <person name="Kalinowski J."/>
            <person name="Ruckert C."/>
        </authorList>
    </citation>
    <scope>NUCLEOTIDE SEQUENCE</scope>
    <source>
        <strain evidence="8">CGMCC 1.15425</strain>
    </source>
</reference>
<comment type="caution">
    <text evidence="8">The sequence shown here is derived from an EMBL/GenBank/DDBJ whole genome shotgun (WGS) entry which is preliminary data.</text>
</comment>
<evidence type="ECO:0000256" key="2">
    <source>
        <dbReference type="ARBA" id="ARBA00022475"/>
    </source>
</evidence>
<proteinExistence type="inferred from homology"/>
<evidence type="ECO:0000313" key="9">
    <source>
        <dbReference type="Proteomes" id="UP000627715"/>
    </source>
</evidence>
<dbReference type="PROSITE" id="PS51257">
    <property type="entry name" value="PROKAR_LIPOPROTEIN"/>
    <property type="match status" value="1"/>
</dbReference>
<dbReference type="Proteomes" id="UP000627715">
    <property type="component" value="Unassembled WGS sequence"/>
</dbReference>
<keyword evidence="2 6" id="KW-1003">Cell membrane</keyword>
<reference evidence="8" key="2">
    <citation type="submission" date="2020-09" db="EMBL/GenBank/DDBJ databases">
        <authorList>
            <person name="Sun Q."/>
            <person name="Zhou Y."/>
        </authorList>
    </citation>
    <scope>NUCLEOTIDE SEQUENCE</scope>
    <source>
        <strain evidence="8">CGMCC 1.15425</strain>
    </source>
</reference>
<dbReference type="EMBL" id="BMIY01000007">
    <property type="protein sequence ID" value="GFZ75660.1"/>
    <property type="molecule type" value="Genomic_DNA"/>
</dbReference>